<dbReference type="Proteomes" id="UP000226712">
    <property type="component" value="Unassembled WGS sequence"/>
</dbReference>
<proteinExistence type="predicted"/>
<feature type="region of interest" description="Disordered" evidence="1">
    <location>
        <begin position="71"/>
        <end position="99"/>
    </location>
</feature>
<name>A0A2D6LPW2_9ARCH</name>
<accession>A0A2D6LPW2</accession>
<dbReference type="AlphaFoldDB" id="A0A2D6LPW2"/>
<sequence>MPPRKPRPIIGRTHKVGTNQRLILESVLKEPKTVNQILDYLWKNGKQVIESDVRMTIRKLIKEKTLDKNSILPGTRERSSVTKARNKYRGLRPKKNKLN</sequence>
<reference evidence="3" key="1">
    <citation type="submission" date="2017-09" db="EMBL/GenBank/DDBJ databases">
        <title>The Reconstruction of 2,631 Draft Metagenome-Assembled Genomes from the Global Oceans.</title>
        <authorList>
            <person name="Tully B.J."/>
            <person name="Graham E.D."/>
            <person name="Heidelberg J.F."/>
        </authorList>
    </citation>
    <scope>NUCLEOTIDE SEQUENCE [LARGE SCALE GENOMIC DNA]</scope>
</reference>
<feature type="compositionally biased region" description="Basic residues" evidence="1">
    <location>
        <begin position="84"/>
        <end position="99"/>
    </location>
</feature>
<protein>
    <submittedName>
        <fullName evidence="2">Uncharacterized protein</fullName>
    </submittedName>
</protein>
<organism evidence="2 3">
    <name type="scientific">Candidatus Iainarchaeum sp</name>
    <dbReference type="NCBI Taxonomy" id="3101447"/>
    <lineage>
        <taxon>Archaea</taxon>
        <taxon>Candidatus Iainarchaeota</taxon>
        <taxon>Candidatus Iainarchaeia</taxon>
        <taxon>Candidatus Iainarchaeales</taxon>
        <taxon>Candidatus Iainarchaeaceae</taxon>
        <taxon>Candidatus Iainarchaeum</taxon>
    </lineage>
</organism>
<evidence type="ECO:0000313" key="3">
    <source>
        <dbReference type="Proteomes" id="UP000226712"/>
    </source>
</evidence>
<dbReference type="EMBL" id="NZBD01000009">
    <property type="protein sequence ID" value="MAG18154.1"/>
    <property type="molecule type" value="Genomic_DNA"/>
</dbReference>
<evidence type="ECO:0000313" key="2">
    <source>
        <dbReference type="EMBL" id="MAG18154.1"/>
    </source>
</evidence>
<gene>
    <name evidence="2" type="ORF">CL944_01635</name>
</gene>
<comment type="caution">
    <text evidence="2">The sequence shown here is derived from an EMBL/GenBank/DDBJ whole genome shotgun (WGS) entry which is preliminary data.</text>
</comment>
<evidence type="ECO:0000256" key="1">
    <source>
        <dbReference type="SAM" id="MobiDB-lite"/>
    </source>
</evidence>